<evidence type="ECO:0000256" key="1">
    <source>
        <dbReference type="ARBA" id="ARBA00023015"/>
    </source>
</evidence>
<dbReference type="InterPro" id="IPR013324">
    <property type="entry name" value="RNA_pol_sigma_r3/r4-like"/>
</dbReference>
<dbReference type="RefSeq" id="WP_015756340.1">
    <property type="nucleotide sequence ID" value="NC_013216.1"/>
</dbReference>
<dbReference type="EMBL" id="CP001720">
    <property type="protein sequence ID" value="ACV61622.1"/>
    <property type="molecule type" value="Genomic_DNA"/>
</dbReference>
<feature type="domain" description="RNA polymerase sigma-70" evidence="5">
    <location>
        <begin position="215"/>
        <end position="241"/>
    </location>
</feature>
<dbReference type="NCBIfam" id="NF005413">
    <property type="entry name" value="PRK06986.1"/>
    <property type="match status" value="1"/>
</dbReference>
<sequence length="249" mass="28599">MEPKKLWEAYISNRDKKAREKLILMYLPLVKHLSGRLAVRLPIGISYEDLEGYGVVGLIESIEKFNPAKGVSFETFAYRRIRGAIIDEVRKLYWVPRTLWQKFQAVNAERERLRRINGDNVTDEQVAASLNISIAELHKTSNCYNQLNMNSLDEVLTSSDGDSVRLGNLIPDPNSPDPLDVVEEQDGRRILAEAVNSLNEKDRLVMALYYQERLTLKEIGQVLEVSESRVCQLHARAMSRLRQKIKEML</sequence>
<dbReference type="PROSITE" id="PS00716">
    <property type="entry name" value="SIGMA70_2"/>
    <property type="match status" value="1"/>
</dbReference>
<proteinExistence type="predicted"/>
<evidence type="ECO:0000313" key="6">
    <source>
        <dbReference type="EMBL" id="ACV61622.1"/>
    </source>
</evidence>
<dbReference type="Pfam" id="PF04542">
    <property type="entry name" value="Sigma70_r2"/>
    <property type="match status" value="1"/>
</dbReference>
<dbReference type="InterPro" id="IPR013325">
    <property type="entry name" value="RNA_pol_sigma_r2"/>
</dbReference>
<keyword evidence="2" id="KW-0731">Sigma factor</keyword>
<dbReference type="Gene3D" id="1.20.140.160">
    <property type="match status" value="1"/>
</dbReference>
<keyword evidence="3" id="KW-0238">DNA-binding</keyword>
<dbReference type="GO" id="GO:0006352">
    <property type="term" value="P:DNA-templated transcription initiation"/>
    <property type="evidence" value="ECO:0007669"/>
    <property type="project" value="InterPro"/>
</dbReference>
<dbReference type="InterPro" id="IPR007630">
    <property type="entry name" value="RNA_pol_sigma70_r4"/>
</dbReference>
<dbReference type="InterPro" id="IPR014284">
    <property type="entry name" value="RNA_pol_sigma-70_dom"/>
</dbReference>
<keyword evidence="7" id="KW-1185">Reference proteome</keyword>
<dbReference type="Pfam" id="PF04545">
    <property type="entry name" value="Sigma70_r4"/>
    <property type="match status" value="1"/>
</dbReference>
<gene>
    <name evidence="6" type="ordered locus">Dtox_0708</name>
</gene>
<protein>
    <submittedName>
        <fullName evidence="6">RNA polymerase, sigma 28 subunit, FliA/WhiG</fullName>
    </submittedName>
</protein>
<evidence type="ECO:0000256" key="4">
    <source>
        <dbReference type="ARBA" id="ARBA00023163"/>
    </source>
</evidence>
<dbReference type="PRINTS" id="PR00046">
    <property type="entry name" value="SIGMA70FCT"/>
</dbReference>
<dbReference type="NCBIfam" id="TIGR02479">
    <property type="entry name" value="FliA_WhiG"/>
    <property type="match status" value="1"/>
</dbReference>
<dbReference type="PANTHER" id="PTHR30385">
    <property type="entry name" value="SIGMA FACTOR F FLAGELLAR"/>
    <property type="match status" value="1"/>
</dbReference>
<dbReference type="InterPro" id="IPR007627">
    <property type="entry name" value="RNA_pol_sigma70_r2"/>
</dbReference>
<keyword evidence="4" id="KW-0804">Transcription</keyword>
<dbReference type="OrthoDB" id="9799825at2"/>
<reference evidence="6 7" key="1">
    <citation type="journal article" date="2009" name="Stand. Genomic Sci.">
        <title>Complete genome sequence of Desulfotomaculum acetoxidans type strain (5575).</title>
        <authorList>
            <person name="Spring S."/>
            <person name="Lapidus A."/>
            <person name="Schroder M."/>
            <person name="Gleim D."/>
            <person name="Sims D."/>
            <person name="Meincke L."/>
            <person name="Glavina Del Rio T."/>
            <person name="Tice H."/>
            <person name="Copeland A."/>
            <person name="Cheng J.F."/>
            <person name="Lucas S."/>
            <person name="Chen F."/>
            <person name="Nolan M."/>
            <person name="Bruce D."/>
            <person name="Goodwin L."/>
            <person name="Pitluck S."/>
            <person name="Ivanova N."/>
            <person name="Mavromatis K."/>
            <person name="Mikhailova N."/>
            <person name="Pati A."/>
            <person name="Chen A."/>
            <person name="Palaniappan K."/>
            <person name="Land M."/>
            <person name="Hauser L."/>
            <person name="Chang Y.J."/>
            <person name="Jeffries C.D."/>
            <person name="Chain P."/>
            <person name="Saunders E."/>
            <person name="Brettin T."/>
            <person name="Detter J.C."/>
            <person name="Goker M."/>
            <person name="Bristow J."/>
            <person name="Eisen J.A."/>
            <person name="Markowitz V."/>
            <person name="Hugenholtz P."/>
            <person name="Kyrpides N.C."/>
            <person name="Klenk H.P."/>
            <person name="Han C."/>
        </authorList>
    </citation>
    <scope>NUCLEOTIDE SEQUENCE [LARGE SCALE GENOMIC DNA]</scope>
    <source>
        <strain evidence="7">ATCC 49208 / DSM 771 / VKM B-1644</strain>
    </source>
</reference>
<dbReference type="GO" id="GO:0003677">
    <property type="term" value="F:DNA binding"/>
    <property type="evidence" value="ECO:0007669"/>
    <property type="project" value="UniProtKB-KW"/>
</dbReference>
<dbReference type="Gene3D" id="1.10.1740.10">
    <property type="match status" value="1"/>
</dbReference>
<evidence type="ECO:0000313" key="7">
    <source>
        <dbReference type="Proteomes" id="UP000002217"/>
    </source>
</evidence>
<evidence type="ECO:0000259" key="5">
    <source>
        <dbReference type="PROSITE" id="PS00716"/>
    </source>
</evidence>
<dbReference type="SUPFAM" id="SSF88946">
    <property type="entry name" value="Sigma2 domain of RNA polymerase sigma factors"/>
    <property type="match status" value="1"/>
</dbReference>
<dbReference type="PIRSF" id="PIRSF000770">
    <property type="entry name" value="RNA_pol_sigma-SigE/K"/>
    <property type="match status" value="1"/>
</dbReference>
<organism evidence="6 7">
    <name type="scientific">Desulfofarcimen acetoxidans (strain ATCC 49208 / DSM 771 / KCTC 5769 / VKM B-1644 / 5575)</name>
    <name type="common">Desulfotomaculum acetoxidans</name>
    <dbReference type="NCBI Taxonomy" id="485916"/>
    <lineage>
        <taxon>Bacteria</taxon>
        <taxon>Bacillati</taxon>
        <taxon>Bacillota</taxon>
        <taxon>Clostridia</taxon>
        <taxon>Eubacteriales</taxon>
        <taxon>Peptococcaceae</taxon>
        <taxon>Desulfofarcimen</taxon>
    </lineage>
</organism>
<dbReference type="NCBIfam" id="TIGR02937">
    <property type="entry name" value="sigma70-ECF"/>
    <property type="match status" value="1"/>
</dbReference>
<dbReference type="InterPro" id="IPR000943">
    <property type="entry name" value="RNA_pol_sigma70"/>
</dbReference>
<dbReference type="CDD" id="cd06171">
    <property type="entry name" value="Sigma70_r4"/>
    <property type="match status" value="1"/>
</dbReference>
<name>C8W1H7_DESAS</name>
<evidence type="ECO:0000256" key="3">
    <source>
        <dbReference type="ARBA" id="ARBA00023125"/>
    </source>
</evidence>
<dbReference type="SUPFAM" id="SSF88659">
    <property type="entry name" value="Sigma3 and sigma4 domains of RNA polymerase sigma factors"/>
    <property type="match status" value="2"/>
</dbReference>
<dbReference type="STRING" id="485916.Dtox_0708"/>
<dbReference type="Proteomes" id="UP000002217">
    <property type="component" value="Chromosome"/>
</dbReference>
<dbReference type="PANTHER" id="PTHR30385:SF7">
    <property type="entry name" value="RNA POLYMERASE SIGMA FACTOR FLIA"/>
    <property type="match status" value="1"/>
</dbReference>
<dbReference type="GO" id="GO:0016987">
    <property type="term" value="F:sigma factor activity"/>
    <property type="evidence" value="ECO:0007669"/>
    <property type="project" value="UniProtKB-KW"/>
</dbReference>
<keyword evidence="1" id="KW-0805">Transcription regulation</keyword>
<accession>C8W1H7</accession>
<dbReference type="KEGG" id="dae:Dtox_0708"/>
<dbReference type="AlphaFoldDB" id="C8W1H7"/>
<dbReference type="eggNOG" id="COG1191">
    <property type="taxonomic scope" value="Bacteria"/>
</dbReference>
<dbReference type="GO" id="GO:0003899">
    <property type="term" value="F:DNA-directed RNA polymerase activity"/>
    <property type="evidence" value="ECO:0007669"/>
    <property type="project" value="InterPro"/>
</dbReference>
<evidence type="ECO:0000256" key="2">
    <source>
        <dbReference type="ARBA" id="ARBA00023082"/>
    </source>
</evidence>
<dbReference type="HOGENOM" id="CLU_014793_8_1_9"/>
<dbReference type="InterPro" id="IPR012845">
    <property type="entry name" value="RNA_pol_sigma_FliA_WhiG"/>
</dbReference>